<dbReference type="GO" id="GO:0005634">
    <property type="term" value="C:nucleus"/>
    <property type="evidence" value="ECO:0007669"/>
    <property type="project" value="UniProtKB-SubCell"/>
</dbReference>
<dbReference type="PROSITE" id="PS51754">
    <property type="entry name" value="OVATE"/>
    <property type="match status" value="1"/>
</dbReference>
<dbReference type="Proteomes" id="UP001372338">
    <property type="component" value="Unassembled WGS sequence"/>
</dbReference>
<reference evidence="9 10" key="1">
    <citation type="submission" date="2024-01" db="EMBL/GenBank/DDBJ databases">
        <title>The genomes of 5 underutilized Papilionoideae crops provide insights into root nodulation and disease resistanc.</title>
        <authorList>
            <person name="Yuan L."/>
        </authorList>
    </citation>
    <scope>NUCLEOTIDE SEQUENCE [LARGE SCALE GENOMIC DNA]</scope>
    <source>
        <strain evidence="9">ZHUSHIDOU_FW_LH</strain>
        <tissue evidence="9">Leaf</tissue>
    </source>
</reference>
<comment type="function">
    <text evidence="6">Transcriptional repressor that regulates multiple aspects of plant growth and development.</text>
</comment>
<keyword evidence="5 6" id="KW-0539">Nucleus</keyword>
<dbReference type="PANTHER" id="PTHR33057">
    <property type="entry name" value="TRANSCRIPTION REPRESSOR OFP7-RELATED"/>
    <property type="match status" value="1"/>
</dbReference>
<dbReference type="InterPro" id="IPR038933">
    <property type="entry name" value="Ovate"/>
</dbReference>
<evidence type="ECO:0000259" key="8">
    <source>
        <dbReference type="PROSITE" id="PS51754"/>
    </source>
</evidence>
<dbReference type="GO" id="GO:0045892">
    <property type="term" value="P:negative regulation of DNA-templated transcription"/>
    <property type="evidence" value="ECO:0007669"/>
    <property type="project" value="UniProtKB-UniRule"/>
</dbReference>
<keyword evidence="2 6" id="KW-0678">Repressor</keyword>
<name>A0AAN9HZN9_CROPI</name>
<evidence type="ECO:0000256" key="3">
    <source>
        <dbReference type="ARBA" id="ARBA00023015"/>
    </source>
</evidence>
<evidence type="ECO:0000313" key="10">
    <source>
        <dbReference type="Proteomes" id="UP001372338"/>
    </source>
</evidence>
<feature type="region of interest" description="Disordered" evidence="7">
    <location>
        <begin position="130"/>
        <end position="149"/>
    </location>
</feature>
<organism evidence="9 10">
    <name type="scientific">Crotalaria pallida</name>
    <name type="common">Smooth rattlebox</name>
    <name type="synonym">Crotalaria striata</name>
    <dbReference type="NCBI Taxonomy" id="3830"/>
    <lineage>
        <taxon>Eukaryota</taxon>
        <taxon>Viridiplantae</taxon>
        <taxon>Streptophyta</taxon>
        <taxon>Embryophyta</taxon>
        <taxon>Tracheophyta</taxon>
        <taxon>Spermatophyta</taxon>
        <taxon>Magnoliopsida</taxon>
        <taxon>eudicotyledons</taxon>
        <taxon>Gunneridae</taxon>
        <taxon>Pentapetalae</taxon>
        <taxon>rosids</taxon>
        <taxon>fabids</taxon>
        <taxon>Fabales</taxon>
        <taxon>Fabaceae</taxon>
        <taxon>Papilionoideae</taxon>
        <taxon>50 kb inversion clade</taxon>
        <taxon>genistoids sensu lato</taxon>
        <taxon>core genistoids</taxon>
        <taxon>Crotalarieae</taxon>
        <taxon>Crotalaria</taxon>
    </lineage>
</organism>
<protein>
    <recommendedName>
        <fullName evidence="6">Transcription repressor</fullName>
    </recommendedName>
    <alternativeName>
        <fullName evidence="6">Ovate family protein</fullName>
    </alternativeName>
</protein>
<gene>
    <name evidence="9" type="ORF">RIF29_28749</name>
</gene>
<evidence type="ECO:0000256" key="5">
    <source>
        <dbReference type="ARBA" id="ARBA00023242"/>
    </source>
</evidence>
<dbReference type="EMBL" id="JAYWIO010000006">
    <property type="protein sequence ID" value="KAK7255341.1"/>
    <property type="molecule type" value="Genomic_DNA"/>
</dbReference>
<evidence type="ECO:0000256" key="2">
    <source>
        <dbReference type="ARBA" id="ARBA00022491"/>
    </source>
</evidence>
<dbReference type="NCBIfam" id="TIGR01568">
    <property type="entry name" value="A_thal_3678"/>
    <property type="match status" value="1"/>
</dbReference>
<evidence type="ECO:0000313" key="9">
    <source>
        <dbReference type="EMBL" id="KAK7255341.1"/>
    </source>
</evidence>
<comment type="subcellular location">
    <subcellularLocation>
        <location evidence="1 6">Nucleus</location>
    </subcellularLocation>
</comment>
<keyword evidence="10" id="KW-1185">Reference proteome</keyword>
<keyword evidence="4 6" id="KW-0804">Transcription</keyword>
<dbReference type="AlphaFoldDB" id="A0AAN9HZN9"/>
<evidence type="ECO:0000256" key="1">
    <source>
        <dbReference type="ARBA" id="ARBA00004123"/>
    </source>
</evidence>
<dbReference type="Pfam" id="PF04844">
    <property type="entry name" value="Ovate"/>
    <property type="match status" value="1"/>
</dbReference>
<feature type="domain" description="OVATE" evidence="8">
    <location>
        <begin position="171"/>
        <end position="234"/>
    </location>
</feature>
<accession>A0AAN9HZN9</accession>
<proteinExistence type="predicted"/>
<dbReference type="PANTHER" id="PTHR33057:SF203">
    <property type="entry name" value="TRANSCRIPTION REPRESSOR"/>
    <property type="match status" value="1"/>
</dbReference>
<comment type="caution">
    <text evidence="9">The sequence shown here is derived from an EMBL/GenBank/DDBJ whole genome shotgun (WGS) entry which is preliminary data.</text>
</comment>
<sequence length="267" mass="30533">MPKDILKTIRGYLSKIHIPSKKYIFSSFKLSRTSSLIVDDQKNNNDKDKEATLADIDRFLCENFKSLYTKDNEETENNDEVDIINRVIKEEESHDLGKAPQLGLIFFKREGEPLVLGGSNGFFMKHGSSSSSSYDEASSRSTSSSTTITINDSSSLNFQRTRDQDNFVVVLASSSLSPVEDFLKSMQGIVEARMRNNERVDWDFLEELLFRYMNLNDKKLHKFILSAFVDLVNVIQRQLETTHATVGPQSVRTIRSGRDVRKKKKEE</sequence>
<keyword evidence="3 6" id="KW-0805">Transcription regulation</keyword>
<dbReference type="InterPro" id="IPR006458">
    <property type="entry name" value="Ovate_C"/>
</dbReference>
<evidence type="ECO:0000256" key="6">
    <source>
        <dbReference type="RuleBase" id="RU367028"/>
    </source>
</evidence>
<evidence type="ECO:0000256" key="7">
    <source>
        <dbReference type="SAM" id="MobiDB-lite"/>
    </source>
</evidence>
<evidence type="ECO:0000256" key="4">
    <source>
        <dbReference type="ARBA" id="ARBA00023163"/>
    </source>
</evidence>